<dbReference type="GO" id="GO:0031929">
    <property type="term" value="P:TOR signaling"/>
    <property type="evidence" value="ECO:0007669"/>
    <property type="project" value="TreeGrafter"/>
</dbReference>
<dbReference type="GO" id="GO:0005829">
    <property type="term" value="C:cytosol"/>
    <property type="evidence" value="ECO:0007669"/>
    <property type="project" value="TreeGrafter"/>
</dbReference>
<dbReference type="InterPro" id="IPR051330">
    <property type="entry name" value="Phosphatase_reg/MetRdx"/>
</dbReference>
<evidence type="ECO:0000313" key="3">
    <source>
        <dbReference type="EMBL" id="NOV47681.1"/>
    </source>
</evidence>
<dbReference type="PANTHER" id="PTHR21021:SF16">
    <property type="entry name" value="TIP41-LIKE PROTEIN"/>
    <property type="match status" value="1"/>
</dbReference>
<protein>
    <recommendedName>
        <fullName evidence="2">TIP41-like protein</fullName>
    </recommendedName>
</protein>
<dbReference type="AlphaFoldDB" id="A0A6M2DR86"/>
<dbReference type="InterPro" id="IPR007303">
    <property type="entry name" value="TIP41-like"/>
</dbReference>
<dbReference type="PANTHER" id="PTHR21021">
    <property type="entry name" value="GAF/PUTATIVE CYTOSKELETAL PROTEIN"/>
    <property type="match status" value="1"/>
</dbReference>
<sequence>MQTAAAAEFDSIAALPKNSEEFTFRDWHIKYTKSHILHSQCVNPVVCQGSTNEKCLFCSYNEILEIPHLPDMVFPKNVLVLRYKDKASITFDALDALKRVRDIHNTKIACSESWLESRKDNPELLDTKKIKPFDWTFCTDYKGTVSEDILVEPTEETINVERLKVREEILFYHDLSLFEDELHDNGIASLSVKIRVMPYSYFILLRYFLRIDDVLIKINDTRYFYEVGRDYILREYTSKENKVEELKVPKYVLVEPNEVAKHLSLKTKVCEKLILPK</sequence>
<dbReference type="EMBL" id="GIIL01003955">
    <property type="protein sequence ID" value="NOV47681.1"/>
    <property type="molecule type" value="Transcribed_RNA"/>
</dbReference>
<accession>A0A6M2DR86</accession>
<reference evidence="3" key="1">
    <citation type="submission" date="2020-03" db="EMBL/GenBank/DDBJ databases">
        <title>Transcriptomic Profiling of the Digestive Tract of the Rat Flea, Xenopsylla cheopis, Following Blood Feeding and Infection with Yersinia pestis.</title>
        <authorList>
            <person name="Bland D.M."/>
            <person name="Martens C.A."/>
            <person name="Virtaneva K."/>
            <person name="Kanakabandi K."/>
            <person name="Long D."/>
            <person name="Rosenke R."/>
            <person name="Saturday G.A."/>
            <person name="Hoyt F.H."/>
            <person name="Bruno D.P."/>
            <person name="Ribeiro J.M.C."/>
            <person name="Hinnebusch J."/>
        </authorList>
    </citation>
    <scope>NUCLEOTIDE SEQUENCE</scope>
</reference>
<name>A0A6M2DR86_XENCH</name>
<evidence type="ECO:0000256" key="2">
    <source>
        <dbReference type="ARBA" id="ARBA00018951"/>
    </source>
</evidence>
<comment type="similarity">
    <text evidence="1">Belongs to the TIP41 family.</text>
</comment>
<organism evidence="3">
    <name type="scientific">Xenopsylla cheopis</name>
    <name type="common">Oriental rat flea</name>
    <name type="synonym">Pulex cheopis</name>
    <dbReference type="NCBI Taxonomy" id="163159"/>
    <lineage>
        <taxon>Eukaryota</taxon>
        <taxon>Metazoa</taxon>
        <taxon>Ecdysozoa</taxon>
        <taxon>Arthropoda</taxon>
        <taxon>Hexapoda</taxon>
        <taxon>Insecta</taxon>
        <taxon>Pterygota</taxon>
        <taxon>Neoptera</taxon>
        <taxon>Endopterygota</taxon>
        <taxon>Siphonaptera</taxon>
        <taxon>Pulicidae</taxon>
        <taxon>Xenopsyllinae</taxon>
        <taxon>Xenopsylla</taxon>
    </lineage>
</organism>
<dbReference type="Pfam" id="PF04176">
    <property type="entry name" value="TIP41"/>
    <property type="match status" value="1"/>
</dbReference>
<proteinExistence type="inferred from homology"/>
<evidence type="ECO:0000256" key="1">
    <source>
        <dbReference type="ARBA" id="ARBA00006658"/>
    </source>
</evidence>